<feature type="compositionally biased region" description="Acidic residues" evidence="1">
    <location>
        <begin position="211"/>
        <end position="225"/>
    </location>
</feature>
<evidence type="ECO:0000256" key="1">
    <source>
        <dbReference type="SAM" id="MobiDB-lite"/>
    </source>
</evidence>
<gene>
    <name evidence="2" type="ORF">PEVE_00008827</name>
</gene>
<evidence type="ECO:0000313" key="2">
    <source>
        <dbReference type="EMBL" id="CAH3020818.1"/>
    </source>
</evidence>
<proteinExistence type="predicted"/>
<comment type="caution">
    <text evidence="2">The sequence shown here is derived from an EMBL/GenBank/DDBJ whole genome shotgun (WGS) entry which is preliminary data.</text>
</comment>
<dbReference type="EMBL" id="CALNXI010000160">
    <property type="protein sequence ID" value="CAH3020818.1"/>
    <property type="molecule type" value="Genomic_DNA"/>
</dbReference>
<organism evidence="2 3">
    <name type="scientific">Porites evermanni</name>
    <dbReference type="NCBI Taxonomy" id="104178"/>
    <lineage>
        <taxon>Eukaryota</taxon>
        <taxon>Metazoa</taxon>
        <taxon>Cnidaria</taxon>
        <taxon>Anthozoa</taxon>
        <taxon>Hexacorallia</taxon>
        <taxon>Scleractinia</taxon>
        <taxon>Fungiina</taxon>
        <taxon>Poritidae</taxon>
        <taxon>Porites</taxon>
    </lineage>
</organism>
<evidence type="ECO:0000313" key="3">
    <source>
        <dbReference type="Proteomes" id="UP001159427"/>
    </source>
</evidence>
<sequence length="317" mass="35645">ENAVVAVEESCVLDVKSGTVLIISSGCVLLEEEGQAKEFAASDILEALEEYFLETLLVMSHVVNNNHGFLQLLADCPAYQRQFLLKTATPQQLQALVQVLYNVLMGHIPISEENKRILLLYKNALLNLASPNVPYKTKKRVLVQEGSGFIEDVLAPNKKLLSDLIEKEKGYQDVENTSDNESNNEESSSDIENQEEEEEEVASENGVEAEGTQESDNDTENDSQETESSNPETSTTFHSKSPCEHCENSNVYGTITLIMKCPKRFWHDYYKICPICDHQIPEGRNYMKEGFCRCHDCGAVTHKNVKTLETNFYFPST</sequence>
<name>A0ABN8LVZ5_9CNID</name>
<feature type="compositionally biased region" description="Low complexity" evidence="1">
    <location>
        <begin position="226"/>
        <end position="236"/>
    </location>
</feature>
<protein>
    <submittedName>
        <fullName evidence="2">Uncharacterized protein</fullName>
    </submittedName>
</protein>
<feature type="non-terminal residue" evidence="2">
    <location>
        <position position="1"/>
    </location>
</feature>
<feature type="region of interest" description="Disordered" evidence="1">
    <location>
        <begin position="170"/>
        <end position="244"/>
    </location>
</feature>
<dbReference type="Proteomes" id="UP001159427">
    <property type="component" value="Unassembled WGS sequence"/>
</dbReference>
<keyword evidence="3" id="KW-1185">Reference proteome</keyword>
<reference evidence="2 3" key="1">
    <citation type="submission" date="2022-05" db="EMBL/GenBank/DDBJ databases">
        <authorList>
            <consortium name="Genoscope - CEA"/>
            <person name="William W."/>
        </authorList>
    </citation>
    <scope>NUCLEOTIDE SEQUENCE [LARGE SCALE GENOMIC DNA]</scope>
</reference>
<feature type="compositionally biased region" description="Acidic residues" evidence="1">
    <location>
        <begin position="176"/>
        <end position="202"/>
    </location>
</feature>
<accession>A0ABN8LVZ5</accession>